<accession>A0A183GAD0</accession>
<dbReference type="InterPro" id="IPR012337">
    <property type="entry name" value="RNaseH-like_sf"/>
</dbReference>
<protein>
    <submittedName>
        <fullName evidence="3">Transposase</fullName>
    </submittedName>
</protein>
<reference evidence="1 2" key="1">
    <citation type="submission" date="2018-11" db="EMBL/GenBank/DDBJ databases">
        <authorList>
            <consortium name="Pathogen Informatics"/>
        </authorList>
    </citation>
    <scope>NUCLEOTIDE SEQUENCE [LARGE SCALE GENOMIC DNA]</scope>
</reference>
<name>A0A183GAD0_HELPZ</name>
<organism evidence="2 3">
    <name type="scientific">Heligmosomoides polygyrus</name>
    <name type="common">Parasitic roundworm</name>
    <dbReference type="NCBI Taxonomy" id="6339"/>
    <lineage>
        <taxon>Eukaryota</taxon>
        <taxon>Metazoa</taxon>
        <taxon>Ecdysozoa</taxon>
        <taxon>Nematoda</taxon>
        <taxon>Chromadorea</taxon>
        <taxon>Rhabditida</taxon>
        <taxon>Rhabditina</taxon>
        <taxon>Rhabditomorpha</taxon>
        <taxon>Strongyloidea</taxon>
        <taxon>Heligmosomidae</taxon>
        <taxon>Heligmosomoides</taxon>
    </lineage>
</organism>
<gene>
    <name evidence="1" type="ORF">HPBE_LOCUS18962</name>
</gene>
<dbReference type="GO" id="GO:0003676">
    <property type="term" value="F:nucleic acid binding"/>
    <property type="evidence" value="ECO:0007669"/>
    <property type="project" value="InterPro"/>
</dbReference>
<dbReference type="PANTHER" id="PTHR47331">
    <property type="entry name" value="PHD-TYPE DOMAIN-CONTAINING PROTEIN"/>
    <property type="match status" value="1"/>
</dbReference>
<sequence length="122" mass="13829">MATRAVHLEVLNTLSGKCFINCLRRFAARHNATNFKIGQRLIHGLYNLQNIFDGSSVNKFLANESITWRFTTPLSPWKGGFHERMIGTFKSCLKKSLSERPVASEEFQTLITEIEAMVNSGH</sequence>
<dbReference type="OrthoDB" id="8019190at2759"/>
<dbReference type="PANTHER" id="PTHR47331:SF2">
    <property type="match status" value="1"/>
</dbReference>
<keyword evidence="2" id="KW-1185">Reference proteome</keyword>
<dbReference type="Gene3D" id="3.30.420.10">
    <property type="entry name" value="Ribonuclease H-like superfamily/Ribonuclease H"/>
    <property type="match status" value="1"/>
</dbReference>
<dbReference type="InterPro" id="IPR036397">
    <property type="entry name" value="RNaseH_sf"/>
</dbReference>
<dbReference type="Proteomes" id="UP000050761">
    <property type="component" value="Unassembled WGS sequence"/>
</dbReference>
<evidence type="ECO:0000313" key="2">
    <source>
        <dbReference type="Proteomes" id="UP000050761"/>
    </source>
</evidence>
<dbReference type="AlphaFoldDB" id="A0A183GAD0"/>
<reference evidence="3" key="2">
    <citation type="submission" date="2019-09" db="UniProtKB">
        <authorList>
            <consortium name="WormBaseParasite"/>
        </authorList>
    </citation>
    <scope>IDENTIFICATION</scope>
</reference>
<evidence type="ECO:0000313" key="3">
    <source>
        <dbReference type="WBParaSite" id="HPBE_0001896301-mRNA-1"/>
    </source>
</evidence>
<evidence type="ECO:0000313" key="1">
    <source>
        <dbReference type="EMBL" id="VDP13514.1"/>
    </source>
</evidence>
<dbReference type="WBParaSite" id="HPBE_0001896301-mRNA-1">
    <property type="protein sequence ID" value="HPBE_0001896301-mRNA-1"/>
    <property type="gene ID" value="HPBE_0001896301"/>
</dbReference>
<dbReference type="EMBL" id="UZAH01031033">
    <property type="protein sequence ID" value="VDP13514.1"/>
    <property type="molecule type" value="Genomic_DNA"/>
</dbReference>
<accession>A0A3P8C490</accession>
<proteinExistence type="predicted"/>
<dbReference type="SUPFAM" id="SSF53098">
    <property type="entry name" value="Ribonuclease H-like"/>
    <property type="match status" value="1"/>
</dbReference>